<evidence type="ECO:0000313" key="6">
    <source>
        <dbReference type="EMBL" id="KAG6518957.1"/>
    </source>
</evidence>
<accession>A0A8J5LH78</accession>
<evidence type="ECO:0000313" key="7">
    <source>
        <dbReference type="Proteomes" id="UP000734854"/>
    </source>
</evidence>
<evidence type="ECO:0000256" key="4">
    <source>
        <dbReference type="ARBA" id="ARBA00023136"/>
    </source>
</evidence>
<organism evidence="6 7">
    <name type="scientific">Zingiber officinale</name>
    <name type="common">Ginger</name>
    <name type="synonym">Amomum zingiber</name>
    <dbReference type="NCBI Taxonomy" id="94328"/>
    <lineage>
        <taxon>Eukaryota</taxon>
        <taxon>Viridiplantae</taxon>
        <taxon>Streptophyta</taxon>
        <taxon>Embryophyta</taxon>
        <taxon>Tracheophyta</taxon>
        <taxon>Spermatophyta</taxon>
        <taxon>Magnoliopsida</taxon>
        <taxon>Liliopsida</taxon>
        <taxon>Zingiberales</taxon>
        <taxon>Zingiberaceae</taxon>
        <taxon>Zingiber</taxon>
    </lineage>
</organism>
<evidence type="ECO:0000256" key="5">
    <source>
        <dbReference type="SAM" id="MobiDB-lite"/>
    </source>
</evidence>
<evidence type="ECO:0000256" key="3">
    <source>
        <dbReference type="ARBA" id="ARBA00022989"/>
    </source>
</evidence>
<proteinExistence type="predicted"/>
<sequence>MYYTRGPILDPIGSLFHLIFCGRRSNSSSESRGYELDDSPLPGSDSIEANRRRERGARALEQRLATEKSSAVEKSDQAIESV</sequence>
<name>A0A8J5LH78_ZINOF</name>
<dbReference type="GO" id="GO:0016020">
    <property type="term" value="C:membrane"/>
    <property type="evidence" value="ECO:0007669"/>
    <property type="project" value="UniProtKB-SubCell"/>
</dbReference>
<feature type="compositionally biased region" description="Basic and acidic residues" evidence="5">
    <location>
        <begin position="48"/>
        <end position="82"/>
    </location>
</feature>
<dbReference type="EMBL" id="JACMSC010000006">
    <property type="protein sequence ID" value="KAG6518957.1"/>
    <property type="molecule type" value="Genomic_DNA"/>
</dbReference>
<keyword evidence="7" id="KW-1185">Reference proteome</keyword>
<evidence type="ECO:0000256" key="1">
    <source>
        <dbReference type="ARBA" id="ARBA00004141"/>
    </source>
</evidence>
<dbReference type="Proteomes" id="UP000734854">
    <property type="component" value="Unassembled WGS sequence"/>
</dbReference>
<evidence type="ECO:0000256" key="2">
    <source>
        <dbReference type="ARBA" id="ARBA00022692"/>
    </source>
</evidence>
<gene>
    <name evidence="6" type="ORF">ZIOFF_022443</name>
</gene>
<feature type="region of interest" description="Disordered" evidence="5">
    <location>
        <begin position="25"/>
        <end position="82"/>
    </location>
</feature>
<comment type="caution">
    <text evidence="6">The sequence shown here is derived from an EMBL/GenBank/DDBJ whole genome shotgun (WGS) entry which is preliminary data.</text>
</comment>
<protein>
    <submittedName>
        <fullName evidence="6">Uncharacterized protein</fullName>
    </submittedName>
</protein>
<keyword evidence="2" id="KW-0812">Transmembrane</keyword>
<keyword evidence="4" id="KW-0472">Membrane</keyword>
<dbReference type="InterPro" id="IPR013861">
    <property type="entry name" value="TMEM115/Pdh1/Rbl19"/>
</dbReference>
<dbReference type="GO" id="GO:0006890">
    <property type="term" value="P:retrograde vesicle-mediated transport, Golgi to endoplasmic reticulum"/>
    <property type="evidence" value="ECO:0007669"/>
    <property type="project" value="InterPro"/>
</dbReference>
<dbReference type="GO" id="GO:0005794">
    <property type="term" value="C:Golgi apparatus"/>
    <property type="evidence" value="ECO:0007669"/>
    <property type="project" value="TreeGrafter"/>
</dbReference>
<dbReference type="AlphaFoldDB" id="A0A8J5LH78"/>
<dbReference type="PANTHER" id="PTHR13377:SF14">
    <property type="entry name" value="RHOMBOID-LIKE PROTEIN 19"/>
    <property type="match status" value="1"/>
</dbReference>
<comment type="subcellular location">
    <subcellularLocation>
        <location evidence="1">Membrane</location>
        <topology evidence="1">Multi-pass membrane protein</topology>
    </subcellularLocation>
</comment>
<reference evidence="6 7" key="1">
    <citation type="submission" date="2020-08" db="EMBL/GenBank/DDBJ databases">
        <title>Plant Genome Project.</title>
        <authorList>
            <person name="Zhang R.-G."/>
        </authorList>
    </citation>
    <scope>NUCLEOTIDE SEQUENCE [LARGE SCALE GENOMIC DNA]</scope>
    <source>
        <tissue evidence="6">Rhizome</tissue>
    </source>
</reference>
<keyword evidence="3" id="KW-1133">Transmembrane helix</keyword>
<dbReference type="PANTHER" id="PTHR13377">
    <property type="entry name" value="PLACENTAL PROTEIN 6"/>
    <property type="match status" value="1"/>
</dbReference>